<dbReference type="EMBL" id="BOMI01000050">
    <property type="protein sequence ID" value="GID74144.1"/>
    <property type="molecule type" value="Genomic_DNA"/>
</dbReference>
<keyword evidence="1" id="KW-1133">Transmembrane helix</keyword>
<protein>
    <recommendedName>
        <fullName evidence="4">PH domain-containing protein</fullName>
    </recommendedName>
</protein>
<feature type="transmembrane region" description="Helical" evidence="1">
    <location>
        <begin position="256"/>
        <end position="277"/>
    </location>
</feature>
<keyword evidence="3" id="KW-1185">Reference proteome</keyword>
<proteinExistence type="predicted"/>
<dbReference type="Proteomes" id="UP000609879">
    <property type="component" value="Unassembled WGS sequence"/>
</dbReference>
<sequence>MLLVRHRRATLLGGAAVLVVAALAGRGATLIGVAVVLALLSWWFAERPRTPAMPGFATPHGPAIILAGLAHVALIAACLALGLGETDRTAWVVLLIATLAPLPFYAYGLWHGIGVTLTPTGVRAGKLAGAFFVPWTALADTQPRNELDGEVTLTLVRDPEVTGRPANRDVLIFDTTSGAFVAAAIRFYLAHPEERPAIGTPEGYRRLIAGMAVEPDRPLPAPAPRPATRDTLTGAAIIALAAAVGLWTDWRLDGHGLIAVLPQVMVLPALFGAALIIRARAS</sequence>
<evidence type="ECO:0000313" key="2">
    <source>
        <dbReference type="EMBL" id="GID74144.1"/>
    </source>
</evidence>
<evidence type="ECO:0000313" key="3">
    <source>
        <dbReference type="Proteomes" id="UP000609879"/>
    </source>
</evidence>
<feature type="transmembrane region" description="Helical" evidence="1">
    <location>
        <begin position="12"/>
        <end position="43"/>
    </location>
</feature>
<keyword evidence="1" id="KW-0472">Membrane</keyword>
<reference evidence="2 3" key="1">
    <citation type="submission" date="2021-01" db="EMBL/GenBank/DDBJ databases">
        <title>Whole genome shotgun sequence of Actinoplanes deccanensis NBRC 13994.</title>
        <authorList>
            <person name="Komaki H."/>
            <person name="Tamura T."/>
        </authorList>
    </citation>
    <scope>NUCLEOTIDE SEQUENCE [LARGE SCALE GENOMIC DNA]</scope>
    <source>
        <strain evidence="2 3">NBRC 13994</strain>
    </source>
</reference>
<evidence type="ECO:0000256" key="1">
    <source>
        <dbReference type="SAM" id="Phobius"/>
    </source>
</evidence>
<accession>A0ABQ3Y2D0</accession>
<comment type="caution">
    <text evidence="2">The sequence shown here is derived from an EMBL/GenBank/DDBJ whole genome shotgun (WGS) entry which is preliminary data.</text>
</comment>
<keyword evidence="1" id="KW-0812">Transmembrane</keyword>
<organism evidence="2 3">
    <name type="scientific">Paractinoplanes deccanensis</name>
    <dbReference type="NCBI Taxonomy" id="113561"/>
    <lineage>
        <taxon>Bacteria</taxon>
        <taxon>Bacillati</taxon>
        <taxon>Actinomycetota</taxon>
        <taxon>Actinomycetes</taxon>
        <taxon>Micromonosporales</taxon>
        <taxon>Micromonosporaceae</taxon>
        <taxon>Paractinoplanes</taxon>
    </lineage>
</organism>
<feature type="transmembrane region" description="Helical" evidence="1">
    <location>
        <begin position="90"/>
        <end position="110"/>
    </location>
</feature>
<dbReference type="RefSeq" id="WP_203762061.1">
    <property type="nucleotide sequence ID" value="NZ_BAAABO010000032.1"/>
</dbReference>
<evidence type="ECO:0008006" key="4">
    <source>
        <dbReference type="Google" id="ProtNLM"/>
    </source>
</evidence>
<feature type="transmembrane region" description="Helical" evidence="1">
    <location>
        <begin position="63"/>
        <end position="83"/>
    </location>
</feature>
<gene>
    <name evidence="2" type="ORF">Ade02nite_27850</name>
</gene>
<name>A0ABQ3Y2D0_9ACTN</name>